<dbReference type="Gene3D" id="2.130.10.10">
    <property type="entry name" value="YVTN repeat-like/Quinoprotein amine dehydrogenase"/>
    <property type="match status" value="2"/>
</dbReference>
<organism evidence="1 2">
    <name type="scientific">Picathartes gymnocephalus</name>
    <name type="common">White-necked rockfowl</name>
    <dbReference type="NCBI Taxonomy" id="175131"/>
    <lineage>
        <taxon>Eukaryota</taxon>
        <taxon>Metazoa</taxon>
        <taxon>Chordata</taxon>
        <taxon>Craniata</taxon>
        <taxon>Vertebrata</taxon>
        <taxon>Euteleostomi</taxon>
        <taxon>Archelosauria</taxon>
        <taxon>Archosauria</taxon>
        <taxon>Dinosauria</taxon>
        <taxon>Saurischia</taxon>
        <taxon>Theropoda</taxon>
        <taxon>Coelurosauria</taxon>
        <taxon>Aves</taxon>
        <taxon>Neognathae</taxon>
        <taxon>Neoaves</taxon>
        <taxon>Telluraves</taxon>
        <taxon>Australaves</taxon>
        <taxon>Passeriformes</taxon>
        <taxon>Picathartidae</taxon>
        <taxon>Picathartes</taxon>
    </lineage>
</organism>
<feature type="non-terminal residue" evidence="1">
    <location>
        <position position="401"/>
    </location>
</feature>
<dbReference type="InterPro" id="IPR015943">
    <property type="entry name" value="WD40/YVTN_repeat-like_dom_sf"/>
</dbReference>
<dbReference type="EMBL" id="WEKY01002800">
    <property type="protein sequence ID" value="NWI35800.1"/>
    <property type="molecule type" value="Genomic_DNA"/>
</dbReference>
<dbReference type="AlphaFoldDB" id="A0A851AT37"/>
<dbReference type="InterPro" id="IPR042411">
    <property type="entry name" value="WDR27"/>
</dbReference>
<feature type="non-terminal residue" evidence="1">
    <location>
        <position position="1"/>
    </location>
</feature>
<dbReference type="SMART" id="SM00320">
    <property type="entry name" value="WD40"/>
    <property type="match status" value="4"/>
</dbReference>
<proteinExistence type="predicted"/>
<comment type="caution">
    <text evidence="1">The sequence shown here is derived from an EMBL/GenBank/DDBJ whole genome shotgun (WGS) entry which is preliminary data.</text>
</comment>
<dbReference type="SUPFAM" id="SSF50978">
    <property type="entry name" value="WD40 repeat-like"/>
    <property type="match status" value="1"/>
</dbReference>
<evidence type="ECO:0000313" key="1">
    <source>
        <dbReference type="EMBL" id="NWI35800.1"/>
    </source>
</evidence>
<dbReference type="InterPro" id="IPR036322">
    <property type="entry name" value="WD40_repeat_dom_sf"/>
</dbReference>
<dbReference type="InterPro" id="IPR001680">
    <property type="entry name" value="WD40_rpt"/>
</dbReference>
<keyword evidence="2" id="KW-1185">Reference proteome</keyword>
<accession>A0A851AT37</accession>
<dbReference type="PANTHER" id="PTHR44525:SF1">
    <property type="entry name" value="WD REPEAT-CONTAINING PROTEIN 27"/>
    <property type="match status" value="1"/>
</dbReference>
<reference evidence="1" key="1">
    <citation type="submission" date="2019-10" db="EMBL/GenBank/DDBJ databases">
        <title>Bird 10,000 Genomes (B10K) Project - Family phase.</title>
        <authorList>
            <person name="Zhang G."/>
        </authorList>
    </citation>
    <scope>NUCLEOTIDE SEQUENCE</scope>
    <source>
        <strain evidence="1">B10K-DU-012-30</strain>
        <tissue evidence="1">Muscle</tissue>
    </source>
</reference>
<dbReference type="OrthoDB" id="20669at2759"/>
<dbReference type="Proteomes" id="UP000631391">
    <property type="component" value="Unassembled WGS sequence"/>
</dbReference>
<evidence type="ECO:0000313" key="2">
    <source>
        <dbReference type="Proteomes" id="UP000631391"/>
    </source>
</evidence>
<name>A0A851AT37_PICGY</name>
<protein>
    <submittedName>
        <fullName evidence="1">WDR27 protein</fullName>
    </submittedName>
</protein>
<dbReference type="PANTHER" id="PTHR44525">
    <property type="entry name" value="WD REPEAT-CONTAINING PROTEIN 27"/>
    <property type="match status" value="1"/>
</dbReference>
<gene>
    <name evidence="1" type="primary">Wdr27</name>
    <name evidence="1" type="ORF">PICGYM_R08075</name>
</gene>
<sequence>LACSHHHCAFPVSCNKLCVWNTATAQPLYLSGHHYSISALSFGSKINPLLVCSASRECVIVWNLDECTQKVQEGFTPRGIVIGTLLGMVLHVRFSPDDQQVAVCAGNQIFVLSAKNEAVLAELDGHLAPVTAAEFCTWEKSMLISVSEDRTFKARKLYVYNFFYSFFNLKVWDYPTSQLIYQSGIITAFPLLSLLIDEESKQIITGCAEGQLWIFSLISDHNYRCVTHIDLKKEQEKFCNKLLLLTFLGEGQNNSRLCKTDNMRPEGSVETSLPILLIEHCDFLVYVHNEENTYSFQNTSYFWIGTSTGLLIINLANFELEAFLSYRDYSDLSIWIARSCALTRKAANGKVLCLITSMFEDMIAVLEVNLAALVTTQHSDFLPCGNEKSLSVIARYRIIEF</sequence>